<comment type="similarity">
    <text evidence="8">Belongs to the complex I NdhN subunit family.</text>
</comment>
<dbReference type="HAMAP" id="MF_01353">
    <property type="entry name" value="NDH1_NDH1N"/>
    <property type="match status" value="1"/>
</dbReference>
<reference evidence="10" key="1">
    <citation type="submission" date="2018-04" db="EMBL/GenBank/DDBJ databases">
        <authorList>
            <person name="Cornet L."/>
        </authorList>
    </citation>
    <scope>NUCLEOTIDE SEQUENCE [LARGE SCALE GENOMIC DNA]</scope>
</reference>
<comment type="catalytic activity">
    <reaction evidence="8">
        <text>a plastoquinone + NADPH + (n+1) H(+)(in) = a plastoquinol + NADP(+) + n H(+)(out)</text>
        <dbReference type="Rhea" id="RHEA:42612"/>
        <dbReference type="Rhea" id="RHEA-COMP:9561"/>
        <dbReference type="Rhea" id="RHEA-COMP:9562"/>
        <dbReference type="ChEBI" id="CHEBI:15378"/>
        <dbReference type="ChEBI" id="CHEBI:17757"/>
        <dbReference type="ChEBI" id="CHEBI:57783"/>
        <dbReference type="ChEBI" id="CHEBI:58349"/>
        <dbReference type="ChEBI" id="CHEBI:62192"/>
    </reaction>
</comment>
<reference evidence="9 10" key="2">
    <citation type="submission" date="2018-06" db="EMBL/GenBank/DDBJ databases">
        <title>Metagenomic assembly of (sub)arctic Cyanobacteria and their associated microbiome from non-axenic cultures.</title>
        <authorList>
            <person name="Baurain D."/>
        </authorList>
    </citation>
    <scope>NUCLEOTIDE SEQUENCE [LARGE SCALE GENOMIC DNA]</scope>
    <source>
        <strain evidence="9">ULC129bin1</strain>
    </source>
</reference>
<dbReference type="Pfam" id="PF11909">
    <property type="entry name" value="NdhN"/>
    <property type="match status" value="1"/>
</dbReference>
<keyword evidence="2 8" id="KW-0874">Quinone</keyword>
<dbReference type="Proteomes" id="UP000249354">
    <property type="component" value="Unassembled WGS sequence"/>
</dbReference>
<organism evidence="9 10">
    <name type="scientific">Leptolyngbya foveolarum</name>
    <dbReference type="NCBI Taxonomy" id="47253"/>
    <lineage>
        <taxon>Bacteria</taxon>
        <taxon>Bacillati</taxon>
        <taxon>Cyanobacteriota</taxon>
        <taxon>Cyanophyceae</taxon>
        <taxon>Leptolyngbyales</taxon>
        <taxon>Leptolyngbyaceae</taxon>
        <taxon>Leptolyngbya group</taxon>
        <taxon>Leptolyngbya</taxon>
    </lineage>
</organism>
<evidence type="ECO:0000313" key="10">
    <source>
        <dbReference type="Proteomes" id="UP000249354"/>
    </source>
</evidence>
<keyword evidence="5 8" id="KW-1278">Translocase</keyword>
<dbReference type="PANTHER" id="PTHR35515">
    <property type="entry name" value="NAD(P)H-QUINONE OXIDOREDUCTASE SUBUNIT N, CHLOROPLASTIC"/>
    <property type="match status" value="1"/>
</dbReference>
<sequence>MGLLVIGNKFTRDLEKAGALAVRMPLEGGFEGRYRRRVRQAGYDCVHMSVRGLGDLSAYLLDVHGMRPPHLGKKNMDESAVGDRYFIPPIVKYRLESLSPNSKGLLLWLIEGHILSSQEVKFLISLPSLEPKVKVVLEMGGDRKFTWFPLEEAVAA</sequence>
<evidence type="ECO:0000256" key="4">
    <source>
        <dbReference type="ARBA" id="ARBA00022957"/>
    </source>
</evidence>
<accession>A0A2W4UYR1</accession>
<gene>
    <name evidence="8" type="primary">ndhN</name>
    <name evidence="9" type="ORF">DCF25_04095</name>
</gene>
<keyword evidence="4 8" id="KW-0618">Plastoquinone</keyword>
<protein>
    <recommendedName>
        <fullName evidence="8">NAD(P)H-quinone oxidoreductase subunit N</fullName>
        <ecNumber evidence="8">7.1.1.-</ecNumber>
    </recommendedName>
    <alternativeName>
        <fullName evidence="8">NAD(P)H dehydrogenase I subunit N</fullName>
        <shortName evidence="8">NDH-1 subunit N</shortName>
        <shortName evidence="8">NDH-N</shortName>
    </alternativeName>
</protein>
<comment type="function">
    <text evidence="8">NDH-1 shuttles electrons from an unknown electron donor, via FMN and iron-sulfur (Fe-S) centers, to quinones in the respiratory and/or the photosynthetic chain. The immediate electron acceptor for the enzyme in this species is believed to be plastoquinone. Couples the redox reaction to proton translocation, and thus conserves the redox energy in a proton gradient. Cyanobacterial NDH-1 also plays a role in inorganic carbon-concentration.</text>
</comment>
<keyword evidence="1 8" id="KW-0813">Transport</keyword>
<evidence type="ECO:0000256" key="7">
    <source>
        <dbReference type="ARBA" id="ARBA00023136"/>
    </source>
</evidence>
<evidence type="ECO:0000313" key="9">
    <source>
        <dbReference type="EMBL" id="PZO21989.1"/>
    </source>
</evidence>
<dbReference type="GO" id="GO:0016655">
    <property type="term" value="F:oxidoreductase activity, acting on NAD(P)H, quinone or similar compound as acceptor"/>
    <property type="evidence" value="ECO:0007669"/>
    <property type="project" value="UniProtKB-UniRule"/>
</dbReference>
<evidence type="ECO:0000256" key="3">
    <source>
        <dbReference type="ARBA" id="ARBA00022857"/>
    </source>
</evidence>
<evidence type="ECO:0000256" key="6">
    <source>
        <dbReference type="ARBA" id="ARBA00023027"/>
    </source>
</evidence>
<proteinExistence type="inferred from homology"/>
<comment type="subunit">
    <text evidence="8">NDH-1 can be composed of about 15 different subunits; different subcomplexes with different compositions have been identified which probably have different functions.</text>
</comment>
<keyword evidence="8" id="KW-0793">Thylakoid</keyword>
<evidence type="ECO:0000256" key="1">
    <source>
        <dbReference type="ARBA" id="ARBA00022448"/>
    </source>
</evidence>
<dbReference type="AlphaFoldDB" id="A0A2W4UYR1"/>
<dbReference type="EMBL" id="QBMC01000015">
    <property type="protein sequence ID" value="PZO21989.1"/>
    <property type="molecule type" value="Genomic_DNA"/>
</dbReference>
<keyword evidence="3 8" id="KW-0521">NADP</keyword>
<dbReference type="GO" id="GO:0048038">
    <property type="term" value="F:quinone binding"/>
    <property type="evidence" value="ECO:0007669"/>
    <property type="project" value="UniProtKB-KW"/>
</dbReference>
<dbReference type="GO" id="GO:0031676">
    <property type="term" value="C:plasma membrane-derived thylakoid membrane"/>
    <property type="evidence" value="ECO:0007669"/>
    <property type="project" value="UniProtKB-SubCell"/>
</dbReference>
<comment type="subcellular location">
    <subcellularLocation>
        <location evidence="8">Cellular thylakoid membrane</location>
        <topology evidence="8">Peripheral membrane protein</topology>
        <orientation evidence="8">Cytoplasmic side</orientation>
    </subcellularLocation>
</comment>
<dbReference type="EC" id="7.1.1.-" evidence="8"/>
<comment type="caution">
    <text evidence="9">The sequence shown here is derived from an EMBL/GenBank/DDBJ whole genome shotgun (WGS) entry which is preliminary data.</text>
</comment>
<keyword evidence="7 8" id="KW-0472">Membrane</keyword>
<name>A0A2W4UYR1_9CYAN</name>
<keyword evidence="6 8" id="KW-0520">NAD</keyword>
<comment type="catalytic activity">
    <reaction evidence="8">
        <text>a plastoquinone + NADH + (n+1) H(+)(in) = a plastoquinol + NAD(+) + n H(+)(out)</text>
        <dbReference type="Rhea" id="RHEA:42608"/>
        <dbReference type="Rhea" id="RHEA-COMP:9561"/>
        <dbReference type="Rhea" id="RHEA-COMP:9562"/>
        <dbReference type="ChEBI" id="CHEBI:15378"/>
        <dbReference type="ChEBI" id="CHEBI:17757"/>
        <dbReference type="ChEBI" id="CHEBI:57540"/>
        <dbReference type="ChEBI" id="CHEBI:57945"/>
        <dbReference type="ChEBI" id="CHEBI:62192"/>
    </reaction>
</comment>
<evidence type="ECO:0000256" key="5">
    <source>
        <dbReference type="ARBA" id="ARBA00022967"/>
    </source>
</evidence>
<dbReference type="PANTHER" id="PTHR35515:SF1">
    <property type="entry name" value="NAD(P)H-QUINONE OXIDOREDUCTASE SUBUNIT N, CHLOROPLASTIC"/>
    <property type="match status" value="1"/>
</dbReference>
<dbReference type="InterPro" id="IPR020874">
    <property type="entry name" value="NAD(P)H-quinone_OxRdtase_su_N"/>
</dbReference>
<evidence type="ECO:0000256" key="8">
    <source>
        <dbReference type="HAMAP-Rule" id="MF_01353"/>
    </source>
</evidence>
<evidence type="ECO:0000256" key="2">
    <source>
        <dbReference type="ARBA" id="ARBA00022719"/>
    </source>
</evidence>